<protein>
    <submittedName>
        <fullName evidence="2">Uncharacterized protein</fullName>
    </submittedName>
</protein>
<sequence length="165" mass="19135">TITVKQLHRYASIQMKTADDNMSYPARLKKEIKIPSGHEIVVTAWVGIQSCKSAVFQPDLRMLYKRNLLIPNALVEIQSYKMLSTIRNPNKYSIMLQTNTQLGEIFRMTSRAKIFALSSNQLCQQSNIDKKIPLHISIAFDALLKHIDDNRQRQQVQDILNRHYH</sequence>
<dbReference type="EMBL" id="CAJNOK010066683">
    <property type="protein sequence ID" value="CAF1652463.1"/>
    <property type="molecule type" value="Genomic_DNA"/>
</dbReference>
<evidence type="ECO:0000313" key="3">
    <source>
        <dbReference type="Proteomes" id="UP000682733"/>
    </source>
</evidence>
<name>A0A8S2XNC9_9BILA</name>
<gene>
    <name evidence="1" type="ORF">OVA965_LOCUS44894</name>
    <name evidence="2" type="ORF">TMI583_LOCUS47966</name>
</gene>
<evidence type="ECO:0000313" key="2">
    <source>
        <dbReference type="EMBL" id="CAF4501222.1"/>
    </source>
</evidence>
<dbReference type="AlphaFoldDB" id="A0A8S2XNC9"/>
<dbReference type="Proteomes" id="UP000677228">
    <property type="component" value="Unassembled WGS sequence"/>
</dbReference>
<comment type="caution">
    <text evidence="2">The sequence shown here is derived from an EMBL/GenBank/DDBJ whole genome shotgun (WGS) entry which is preliminary data.</text>
</comment>
<proteinExistence type="predicted"/>
<organism evidence="2 3">
    <name type="scientific">Didymodactylos carnosus</name>
    <dbReference type="NCBI Taxonomy" id="1234261"/>
    <lineage>
        <taxon>Eukaryota</taxon>
        <taxon>Metazoa</taxon>
        <taxon>Spiralia</taxon>
        <taxon>Gnathifera</taxon>
        <taxon>Rotifera</taxon>
        <taxon>Eurotatoria</taxon>
        <taxon>Bdelloidea</taxon>
        <taxon>Philodinida</taxon>
        <taxon>Philodinidae</taxon>
        <taxon>Didymodactylos</taxon>
    </lineage>
</organism>
<dbReference type="EMBL" id="CAJOBA010095416">
    <property type="protein sequence ID" value="CAF4501222.1"/>
    <property type="molecule type" value="Genomic_DNA"/>
</dbReference>
<reference evidence="2" key="1">
    <citation type="submission" date="2021-02" db="EMBL/GenBank/DDBJ databases">
        <authorList>
            <person name="Nowell W R."/>
        </authorList>
    </citation>
    <scope>NUCLEOTIDE SEQUENCE</scope>
</reference>
<accession>A0A8S2XNC9</accession>
<feature type="non-terminal residue" evidence="2">
    <location>
        <position position="1"/>
    </location>
</feature>
<dbReference type="Proteomes" id="UP000682733">
    <property type="component" value="Unassembled WGS sequence"/>
</dbReference>
<evidence type="ECO:0000313" key="1">
    <source>
        <dbReference type="EMBL" id="CAF1652463.1"/>
    </source>
</evidence>
<feature type="non-terminal residue" evidence="2">
    <location>
        <position position="165"/>
    </location>
</feature>